<evidence type="ECO:0000256" key="1">
    <source>
        <dbReference type="SAM" id="MobiDB-lite"/>
    </source>
</evidence>
<proteinExistence type="predicted"/>
<dbReference type="InterPro" id="IPR013486">
    <property type="entry name" value="SpoIID/LytB"/>
</dbReference>
<dbReference type="EMBL" id="JADCKC010000003">
    <property type="protein sequence ID" value="MBE5038575.1"/>
    <property type="molecule type" value="Genomic_DNA"/>
</dbReference>
<reference evidence="3 4" key="1">
    <citation type="submission" date="2020-10" db="EMBL/GenBank/DDBJ databases">
        <title>ChiBAC.</title>
        <authorList>
            <person name="Zenner C."/>
            <person name="Hitch T.C.A."/>
            <person name="Clavel T."/>
        </authorList>
    </citation>
    <scope>NUCLEOTIDE SEQUENCE [LARGE SCALE GENOMIC DNA]</scope>
    <source>
        <strain evidence="3 4">DSM 109015</strain>
    </source>
</reference>
<feature type="domain" description="Sporulation stage II protein D amidase enhancer LytB N-terminal" evidence="2">
    <location>
        <begin position="79"/>
        <end position="142"/>
    </location>
</feature>
<sequence>MKTAVKRTLFLSVVLLILCAAAPLLCLLPVFAPPEEAENFTDASSSEAEAEEDAPAPEDTPHAEPQAILLWDDAAGEAVSVPAAEYLIGAAACEMPPDWPDDAILAQMVASHSWALYQLEHSDQSDAAITVNSAQCSGWTTDEVLRSRWGEDFQTRWEHLSQLAEEVLYDLVLYDGAPAAACYHAISAGHTQASQRVWVETLPYLQGVDSSWDKNAQDFEVSVQYDAQQVSDAMYAYLGIDVTGNPDTWVGDTVWDEAGYVDTIQICGQSVSGTDMRSALSLRSACFAIAWQDGEFTVTTRGYGHGVGMSQEGARAMAAGGASWKEILSYYFPGTQLGSTDDLA</sequence>
<evidence type="ECO:0000259" key="2">
    <source>
        <dbReference type="Pfam" id="PF08486"/>
    </source>
</evidence>
<feature type="region of interest" description="Disordered" evidence="1">
    <location>
        <begin position="38"/>
        <end position="62"/>
    </location>
</feature>
<gene>
    <name evidence="3" type="ORF">INF35_12325</name>
</gene>
<keyword evidence="4" id="KW-1185">Reference proteome</keyword>
<comment type="caution">
    <text evidence="3">The sequence shown here is derived from an EMBL/GenBank/DDBJ whole genome shotgun (WGS) entry which is preliminary data.</text>
</comment>
<dbReference type="Proteomes" id="UP000768567">
    <property type="component" value="Unassembled WGS sequence"/>
</dbReference>
<name>A0ABR9R719_9FIRM</name>
<dbReference type="RefSeq" id="WP_193502834.1">
    <property type="nucleotide sequence ID" value="NZ_JADCKC010000003.1"/>
</dbReference>
<accession>A0ABR9R719</accession>
<dbReference type="InterPro" id="IPR013693">
    <property type="entry name" value="SpoIID/LytB_N"/>
</dbReference>
<protein>
    <submittedName>
        <fullName evidence="3">SpoIID/LytB domain-containing protein</fullName>
    </submittedName>
</protein>
<dbReference type="NCBIfam" id="TIGR02669">
    <property type="entry name" value="SpoIID_LytB"/>
    <property type="match status" value="1"/>
</dbReference>
<evidence type="ECO:0000313" key="3">
    <source>
        <dbReference type="EMBL" id="MBE5038575.1"/>
    </source>
</evidence>
<evidence type="ECO:0000313" key="4">
    <source>
        <dbReference type="Proteomes" id="UP000768567"/>
    </source>
</evidence>
<dbReference type="Pfam" id="PF08486">
    <property type="entry name" value="SpoIID"/>
    <property type="match status" value="1"/>
</dbReference>
<organism evidence="3 4">
    <name type="scientific">Gemmiger gallinarum</name>
    <dbReference type="NCBI Taxonomy" id="2779354"/>
    <lineage>
        <taxon>Bacteria</taxon>
        <taxon>Bacillati</taxon>
        <taxon>Bacillota</taxon>
        <taxon>Clostridia</taxon>
        <taxon>Eubacteriales</taxon>
        <taxon>Gemmiger</taxon>
    </lineage>
</organism>